<gene>
    <name evidence="2" type="ORF">GCM10018793_50650</name>
</gene>
<reference evidence="2" key="2">
    <citation type="submission" date="2020-09" db="EMBL/GenBank/DDBJ databases">
        <authorList>
            <person name="Sun Q."/>
            <person name="Ohkuma M."/>
        </authorList>
    </citation>
    <scope>NUCLEOTIDE SEQUENCE</scope>
    <source>
        <strain evidence="2">JCM 5069</strain>
    </source>
</reference>
<evidence type="ECO:0000313" key="3">
    <source>
        <dbReference type="Proteomes" id="UP000603708"/>
    </source>
</evidence>
<keyword evidence="3" id="KW-1185">Reference proteome</keyword>
<reference evidence="2" key="1">
    <citation type="journal article" date="2014" name="Int. J. Syst. Evol. Microbiol.">
        <title>Complete genome sequence of Corynebacterium casei LMG S-19264T (=DSM 44701T), isolated from a smear-ripened cheese.</title>
        <authorList>
            <consortium name="US DOE Joint Genome Institute (JGI-PGF)"/>
            <person name="Walter F."/>
            <person name="Albersmeier A."/>
            <person name="Kalinowski J."/>
            <person name="Ruckert C."/>
        </authorList>
    </citation>
    <scope>NUCLEOTIDE SEQUENCE</scope>
    <source>
        <strain evidence="2">JCM 5069</strain>
    </source>
</reference>
<name>A0A919GI95_9ACTN</name>
<feature type="region of interest" description="Disordered" evidence="1">
    <location>
        <begin position="162"/>
        <end position="199"/>
    </location>
</feature>
<dbReference type="RefSeq" id="WP_189935843.1">
    <property type="nucleotide sequence ID" value="NZ_BNCD01000016.1"/>
</dbReference>
<evidence type="ECO:0000313" key="2">
    <source>
        <dbReference type="EMBL" id="GHH84857.1"/>
    </source>
</evidence>
<organism evidence="2 3">
    <name type="scientific">Streptomyces sulfonofaciens</name>
    <dbReference type="NCBI Taxonomy" id="68272"/>
    <lineage>
        <taxon>Bacteria</taxon>
        <taxon>Bacillati</taxon>
        <taxon>Actinomycetota</taxon>
        <taxon>Actinomycetes</taxon>
        <taxon>Kitasatosporales</taxon>
        <taxon>Streptomycetaceae</taxon>
        <taxon>Streptomyces</taxon>
    </lineage>
</organism>
<sequence>MAAVQDEVRTQIGALAGALRGSLDEVREQWRSDLGEIRQETAAVAAALRELQELRTDPTPEVQVTPGHSQLLRQAARVSSAVLLCHRDTWGFVTAHAGRHPHFRVPPQVADNGHERVRASVSGRSLIALLISLFTVASLSREGDGDHELAGTVYQRISESLSGLDSDGQPVTIVLDDRTPSPAEAEGAVEEGPAPDAPL</sequence>
<evidence type="ECO:0000256" key="1">
    <source>
        <dbReference type="SAM" id="MobiDB-lite"/>
    </source>
</evidence>
<proteinExistence type="predicted"/>
<dbReference type="Proteomes" id="UP000603708">
    <property type="component" value="Unassembled WGS sequence"/>
</dbReference>
<dbReference type="EMBL" id="BNCD01000016">
    <property type="protein sequence ID" value="GHH84857.1"/>
    <property type="molecule type" value="Genomic_DNA"/>
</dbReference>
<comment type="caution">
    <text evidence="2">The sequence shown here is derived from an EMBL/GenBank/DDBJ whole genome shotgun (WGS) entry which is preliminary data.</text>
</comment>
<dbReference type="AlphaFoldDB" id="A0A919GI95"/>
<feature type="compositionally biased region" description="Low complexity" evidence="1">
    <location>
        <begin position="180"/>
        <end position="199"/>
    </location>
</feature>
<accession>A0A919GI95</accession>
<protein>
    <submittedName>
        <fullName evidence="2">Uncharacterized protein</fullName>
    </submittedName>
</protein>